<gene>
    <name evidence="2" type="ORF">CC84DRAFT_453462</name>
</gene>
<reference evidence="2 3" key="1">
    <citation type="submission" date="2016-05" db="EMBL/GenBank/DDBJ databases">
        <title>Comparative analysis of secretome profiles of manganese(II)-oxidizing ascomycete fungi.</title>
        <authorList>
            <consortium name="DOE Joint Genome Institute"/>
            <person name="Zeiner C.A."/>
            <person name="Purvine S.O."/>
            <person name="Zink E.M."/>
            <person name="Wu S."/>
            <person name="Pasa-Tolic L."/>
            <person name="Chaput D.L."/>
            <person name="Haridas S."/>
            <person name="Grigoriev I.V."/>
            <person name="Santelli C.M."/>
            <person name="Hansel C.M."/>
        </authorList>
    </citation>
    <scope>NUCLEOTIDE SEQUENCE [LARGE SCALE GENOMIC DNA]</scope>
    <source>
        <strain evidence="2 3">AP3s5-JAC2a</strain>
    </source>
</reference>
<evidence type="ECO:0000313" key="3">
    <source>
        <dbReference type="Proteomes" id="UP000077069"/>
    </source>
</evidence>
<keyword evidence="3" id="KW-1185">Reference proteome</keyword>
<dbReference type="Proteomes" id="UP000077069">
    <property type="component" value="Unassembled WGS sequence"/>
</dbReference>
<protein>
    <submittedName>
        <fullName evidence="2">Uncharacterized protein</fullName>
    </submittedName>
</protein>
<evidence type="ECO:0000313" key="2">
    <source>
        <dbReference type="EMBL" id="OAG09769.1"/>
    </source>
</evidence>
<dbReference type="InParanoid" id="A0A177CSP3"/>
<dbReference type="AlphaFoldDB" id="A0A177CSP3"/>
<proteinExistence type="predicted"/>
<dbReference type="RefSeq" id="XP_018040134.1">
    <property type="nucleotide sequence ID" value="XM_018186329.1"/>
</dbReference>
<accession>A0A177CSP3</accession>
<feature type="region of interest" description="Disordered" evidence="1">
    <location>
        <begin position="109"/>
        <end position="149"/>
    </location>
</feature>
<sequence>MLGTLNQLLGTYDRRNFQSRMRQLPQLRNWSTRWLCSKDARCISMRGTLSCSCNPSRHIFSSKFGTNSGRYAAKVNSSESIVRLKTYQQYTIYRRSVLRPKLHTGAHGIVRTAECASPRQRSTRAKQPNKQNQQSGHPRPAQKPVGNKLRAARLRCASRTGRRISDVLRHRDYG</sequence>
<dbReference type="GeneID" id="28769815"/>
<dbReference type="EMBL" id="KV441549">
    <property type="protein sequence ID" value="OAG09769.1"/>
    <property type="molecule type" value="Genomic_DNA"/>
</dbReference>
<name>A0A177CSP3_9PLEO</name>
<evidence type="ECO:0000256" key="1">
    <source>
        <dbReference type="SAM" id="MobiDB-lite"/>
    </source>
</evidence>
<organism evidence="2 3">
    <name type="scientific">Paraphaeosphaeria sporulosa</name>
    <dbReference type="NCBI Taxonomy" id="1460663"/>
    <lineage>
        <taxon>Eukaryota</taxon>
        <taxon>Fungi</taxon>
        <taxon>Dikarya</taxon>
        <taxon>Ascomycota</taxon>
        <taxon>Pezizomycotina</taxon>
        <taxon>Dothideomycetes</taxon>
        <taxon>Pleosporomycetidae</taxon>
        <taxon>Pleosporales</taxon>
        <taxon>Massarineae</taxon>
        <taxon>Didymosphaeriaceae</taxon>
        <taxon>Paraphaeosphaeria</taxon>
    </lineage>
</organism>
<feature type="compositionally biased region" description="Polar residues" evidence="1">
    <location>
        <begin position="125"/>
        <end position="136"/>
    </location>
</feature>